<accession>A0A0C3HZR5</accession>
<reference evidence="2" key="2">
    <citation type="submission" date="2015-01" db="EMBL/GenBank/DDBJ databases">
        <title>Evolutionary Origins and Diversification of the Mycorrhizal Mutualists.</title>
        <authorList>
            <consortium name="DOE Joint Genome Institute"/>
            <consortium name="Mycorrhizal Genomics Consortium"/>
            <person name="Kohler A."/>
            <person name="Kuo A."/>
            <person name="Nagy L.G."/>
            <person name="Floudas D."/>
            <person name="Copeland A."/>
            <person name="Barry K.W."/>
            <person name="Cichocki N."/>
            <person name="Veneault-Fourrey C."/>
            <person name="LaButti K."/>
            <person name="Lindquist E.A."/>
            <person name="Lipzen A."/>
            <person name="Lundell T."/>
            <person name="Morin E."/>
            <person name="Murat C."/>
            <person name="Riley R."/>
            <person name="Ohm R."/>
            <person name="Sun H."/>
            <person name="Tunlid A."/>
            <person name="Henrissat B."/>
            <person name="Grigoriev I.V."/>
            <person name="Hibbett D.S."/>
            <person name="Martin F."/>
        </authorList>
    </citation>
    <scope>NUCLEOTIDE SEQUENCE [LARGE SCALE GENOMIC DNA]</scope>
    <source>
        <strain evidence="2">Zn</strain>
    </source>
</reference>
<sequence length="155" mass="16748">MALANTDIASTLTTAQTYIIGLSDAVAGWNGDALGAFPIVFKYAEAMSLADASTRAAQLSEPLTAETAGQFENEYSDLANYGCQAMDTIIAAKPKLDKFVPNYAMTFSLRLIRDSTSDFHNAFLSRVPADNQSVYITAIQDSNDCVNNAIRVFKN</sequence>
<keyword evidence="2" id="KW-1185">Reference proteome</keyword>
<dbReference type="Pfam" id="PF12296">
    <property type="entry name" value="HsbA"/>
    <property type="match status" value="1"/>
</dbReference>
<name>A0A0C3HZR5_OIDMZ</name>
<dbReference type="Gene3D" id="1.20.1280.140">
    <property type="match status" value="1"/>
</dbReference>
<dbReference type="InParanoid" id="A0A0C3HZR5"/>
<gene>
    <name evidence="1" type="ORF">OIDMADRAFT_16594</name>
</gene>
<evidence type="ECO:0000313" key="1">
    <source>
        <dbReference type="EMBL" id="KIN08350.1"/>
    </source>
</evidence>
<proteinExistence type="predicted"/>
<dbReference type="OrthoDB" id="2422134at2759"/>
<dbReference type="AlphaFoldDB" id="A0A0C3HZR5"/>
<dbReference type="Proteomes" id="UP000054321">
    <property type="component" value="Unassembled WGS sequence"/>
</dbReference>
<protein>
    <submittedName>
        <fullName evidence="1">Uncharacterized protein</fullName>
    </submittedName>
</protein>
<dbReference type="InterPro" id="IPR021054">
    <property type="entry name" value="Cell_wall_mannoprotein_1"/>
</dbReference>
<reference evidence="1 2" key="1">
    <citation type="submission" date="2014-04" db="EMBL/GenBank/DDBJ databases">
        <authorList>
            <consortium name="DOE Joint Genome Institute"/>
            <person name="Kuo A."/>
            <person name="Martino E."/>
            <person name="Perotto S."/>
            <person name="Kohler A."/>
            <person name="Nagy L.G."/>
            <person name="Floudas D."/>
            <person name="Copeland A."/>
            <person name="Barry K.W."/>
            <person name="Cichocki N."/>
            <person name="Veneault-Fourrey C."/>
            <person name="LaButti K."/>
            <person name="Lindquist E.A."/>
            <person name="Lipzen A."/>
            <person name="Lundell T."/>
            <person name="Morin E."/>
            <person name="Murat C."/>
            <person name="Sun H."/>
            <person name="Tunlid A."/>
            <person name="Henrissat B."/>
            <person name="Grigoriev I.V."/>
            <person name="Hibbett D.S."/>
            <person name="Martin F."/>
            <person name="Nordberg H.P."/>
            <person name="Cantor M.N."/>
            <person name="Hua S.X."/>
        </authorList>
    </citation>
    <scope>NUCLEOTIDE SEQUENCE [LARGE SCALE GENOMIC DNA]</scope>
    <source>
        <strain evidence="1 2">Zn</strain>
    </source>
</reference>
<organism evidence="1 2">
    <name type="scientific">Oidiodendron maius (strain Zn)</name>
    <dbReference type="NCBI Taxonomy" id="913774"/>
    <lineage>
        <taxon>Eukaryota</taxon>
        <taxon>Fungi</taxon>
        <taxon>Dikarya</taxon>
        <taxon>Ascomycota</taxon>
        <taxon>Pezizomycotina</taxon>
        <taxon>Leotiomycetes</taxon>
        <taxon>Leotiomycetes incertae sedis</taxon>
        <taxon>Myxotrichaceae</taxon>
        <taxon>Oidiodendron</taxon>
    </lineage>
</organism>
<dbReference type="HOGENOM" id="CLU_1696023_0_0_1"/>
<evidence type="ECO:0000313" key="2">
    <source>
        <dbReference type="Proteomes" id="UP000054321"/>
    </source>
</evidence>
<dbReference type="EMBL" id="KN832870">
    <property type="protein sequence ID" value="KIN08350.1"/>
    <property type="molecule type" value="Genomic_DNA"/>
</dbReference>